<evidence type="ECO:0000313" key="3">
    <source>
        <dbReference type="EMBL" id="WFE91271.1"/>
    </source>
</evidence>
<dbReference type="EMBL" id="CP120863">
    <property type="protein sequence ID" value="WFE91271.1"/>
    <property type="molecule type" value="Genomic_DNA"/>
</dbReference>
<dbReference type="RefSeq" id="WP_265683574.1">
    <property type="nucleotide sequence ID" value="NZ_CP120863.1"/>
</dbReference>
<protein>
    <submittedName>
        <fullName evidence="3">DUF5801 repeats-in-toxin domain-containing protein</fullName>
    </submittedName>
</protein>
<dbReference type="InterPro" id="IPR043824">
    <property type="entry name" value="DUF5801"/>
</dbReference>
<dbReference type="SMART" id="SM00710">
    <property type="entry name" value="PbH1"/>
    <property type="match status" value="4"/>
</dbReference>
<dbReference type="InterPro" id="IPR013517">
    <property type="entry name" value="FG-GAP"/>
</dbReference>
<dbReference type="SUPFAM" id="SSF51126">
    <property type="entry name" value="Pectin lyase-like"/>
    <property type="match status" value="1"/>
</dbReference>
<dbReference type="SUPFAM" id="SSF51120">
    <property type="entry name" value="beta-Roll"/>
    <property type="match status" value="1"/>
</dbReference>
<dbReference type="InterPro" id="IPR012334">
    <property type="entry name" value="Pectin_lyas_fold"/>
</dbReference>
<name>A0ABY8F732_9HYPH</name>
<feature type="compositionally biased region" description="Basic and acidic residues" evidence="1">
    <location>
        <begin position="546"/>
        <end position="570"/>
    </location>
</feature>
<dbReference type="Pfam" id="PF14312">
    <property type="entry name" value="FG-GAP_2"/>
    <property type="match status" value="6"/>
</dbReference>
<dbReference type="Proteomes" id="UP001209803">
    <property type="component" value="Chromosome"/>
</dbReference>
<feature type="compositionally biased region" description="Polar residues" evidence="1">
    <location>
        <begin position="2480"/>
        <end position="2501"/>
    </location>
</feature>
<dbReference type="SUPFAM" id="SSF50998">
    <property type="entry name" value="Quinoprotein alcohol dehydrogenase-like"/>
    <property type="match status" value="1"/>
</dbReference>
<evidence type="ECO:0000259" key="2">
    <source>
        <dbReference type="Pfam" id="PF19116"/>
    </source>
</evidence>
<dbReference type="PROSITE" id="PS51470">
    <property type="entry name" value="FG_GAP"/>
    <property type="match status" value="1"/>
</dbReference>
<dbReference type="Gene3D" id="2.160.20.10">
    <property type="entry name" value="Single-stranded right-handed beta-helix, Pectin lyase-like"/>
    <property type="match status" value="1"/>
</dbReference>
<sequence>MNEIVQIAQANVSNNANDEPVGGPLVIAHPDAQQSIVTLLASGQLVDFRQILSEDISFIRIGSDLQMIFPDGGMVIIQSFFEGDANSQIALVGEGETLSIDEFTALANLQFADEIQTAAGETTNLATALGGPQGSGQTFEDVSIGDLGDGLGFGDLLTGEAPGGDGAGTDDLLSGEGPESDGSSADETPDLPNSAPVIGGAVEVSLDEANLTDGTDPNGAGNLPLTATGDLGLSFGQNAGTINEISLLFDQDNLPADLTSDGVPLELTFSQNVASPGGEFLTATKTDGSGEIVFTVELIITGDVQDFGGAYEIILYENLDHDGANQGTSLPLLFGFTATDFNGDSASSTLTVTVDDDTPVIAGDILGMVSEEADADTDAFTPATATGSLGINWGADSWDEGQGTVSDGIDRQVALNVTGGVAVVTTGGTALTSNGEAVLVVINGTNTDGSVTSIEGRTAGDRLVFSLSLDDGSSASDEGNYSFTLHDNVDHLDQTGSGGEDESDALTLSADFTATDSDGDSMTGSFAVVINDDVPDPQLVLLDSTPTRRDPSPGTVRVDETSDGEQHSDNVFDETTGEYDQDVIDLFASVLTSAGGVGSDDDLLPFGPIYARDTVIDVDASLDAGADAPIQDQALELVLVDAAGADSTGPVSSGLYTTGEADTGPGEEIFLFVEGNLIVGRYDAIGATADANDPAAFAIAIEDDGSISIAQYVSLWHDDPDSSDEDIAIGNDSTVNPGSVWAQLTVTDADGDTVSTREDISDRLTFDDDGPDPIEPNPFDPVEVNEADSLETIVSGQLQFDPGADGAVVTNAAVFSDDDGFVIRDNIFLSSFPLIEDTDYLTVGGERVTTDVSTNTATGVITIFGKTETSLENVFEVVVRSDGSYDFTQLAAFDHPDPGTGDNDPIDLYLDFTVTDGDGDVEGDLTDPLGSEFYEIIRITDDGPELTDVAVTATVDEAGAPVIFDDPAVTSADGFGASVAVFENFLLVGSPRDERNGRDFGDLHLFNLATGDLVHTFDGAGFSRGGFFGGPQFGVSVDIEENLILVGAPFDTQGGPRQGEAHLFDATTGNLITSYDVPLFNGAFRPGEALFGSDVAISGNLLLIGAVGVPDGGTRGGQAYLFDASNPSNPDPSIVIRNPNPSREDRFGDAVDIDGDYLVVSAPSNGTSSGEVHLFDTAGNHILSFTDPSPVNLDNFGIDVAIQGNLVVVGARGDDTTALDGGQAYLYSFDVTDPTAPTSQLLYTFDDPNPVQGGFFGTSVAIDGNQVIVGASARDAGGNEGGRSYVFDATTGDLIQTLEDPTPSSFGRDDLGSSVSIDGNTIAVGAPGDATQGSEVGQVYVFQAGAGSFIATLDLTSTVDFGVDGGGFALQTFAAQDFGALTAGGTQVRIVSDGTTISGFVDDGTTDPDNGTLDDDDTILFTLTLDGTDAVFTLLQQFDHGTDDPIALELGQFIDAVDGDGDAVTLTGLVTVNVADDVPEIVAARVEDGTINADVLLTSSADDNTISGSLGINFGADDGNNGSNATGDRSATFTDTTTAENNVTVTDGSGTGITLTSNGATVSFDFVNGTLVGYTGADPDANQVFTVSLDDTTVEYTFTLLANLDTLAVPSAAANEINLTFNITATDGDGDSAAGEFSVTVTHTGLVRVFDGTTNALKATYTTIQDAIDNAGTLDGDTILLGPGTYDEDVTVDKDLTILGANEGVSGDDASRGTESVVTGSFTFDTGSEDSTIDGVHILQDASAGTTPGIYVVADDITITNMLIERTGGFANARGVLNETGNADGLDVSNSKISGFTTGIFLNPGSNATITDNVLQDNFVGLANDGADADAISGNSFIDNELEQIGIGVETSGATDVSAIVSTTNTFSGDAPEVSIYDNSAGNDDITGTGFNDQVTLGTGDDTIDTGAGDDTIFWTVGDGRDIVDGGADTDIFDVTGDASADETFFIETVTDYNIRTGLGGLLDADTEIVVSRSLAGPTGASTVIAELDGIEDIDVNGLGGADNFVVSGDFTGTDLDPTTITINGGGDDDTVDASDMTSSHSVVFNGNGGGDTYQSGAGDDFFDGGEGSDSLSLTGDAADYVLTINVDGTITIKDTIDSRDGADTITDSVEVINFDDVMITLTPPDSTTFQSYLDALEAAIGSGGASSDYVRVLESGSDLLVQFNSAGNGLDADFATAYTLAGAADPTIVAFATLGFSSGGETYTINDAGLLVTVSDPIILDLDGDGTELLGGPVAFDIDADGTAETIGWVGPDDGMLVVDLDGSGAIENGSEVFSEVFNGGSFADSLEALASLDDNVDGVIDIQDAAFGDIKVWQDANSDGISQAGELQNLSEHGISSIDLDAARAERTVDGNTVFAEGTYTKVDGSEGAYAGVSFRAANDDVADIEDTNRQSAVIAAGVAIVLYTATAEEVAAGLASVDIKGDPSIGSVDISEDFTVTYTPVEGYDGKDAVELELVFANGTTVTRSIELDVQSDETALTTSTISGSSEAPGTVADNTNTSDDDAGAPETAATVTVSGSVITGDDGHNILVGTHGDDILIGGLGSDTLTGGAGADTFVLNSLAEADIITDYQFGEGDKLDLGQLLANAFGSTVDAAENIRAQRGENGEVRVEVGKEGDHAWQEVATLQDHASIGDTIRVVLDTEGTETNITVHAA</sequence>
<feature type="domain" description="DUF5801" evidence="2">
    <location>
        <begin position="556"/>
        <end position="761"/>
    </location>
</feature>
<keyword evidence="4" id="KW-1185">Reference proteome</keyword>
<dbReference type="PANTHER" id="PTHR36220:SF1">
    <property type="entry name" value="GAMMA TUBULIN COMPLEX COMPONENT C-TERMINAL DOMAIN-CONTAINING PROTEIN"/>
    <property type="match status" value="1"/>
</dbReference>
<dbReference type="PANTHER" id="PTHR36220">
    <property type="entry name" value="UNNAMED PRODUCT"/>
    <property type="match status" value="1"/>
</dbReference>
<dbReference type="NCBIfam" id="TIGR03661">
    <property type="entry name" value="T1SS_VCA0849"/>
    <property type="match status" value="1"/>
</dbReference>
<feature type="region of interest" description="Disordered" evidence="1">
    <location>
        <begin position="155"/>
        <end position="197"/>
    </location>
</feature>
<dbReference type="InterPro" id="IPR001343">
    <property type="entry name" value="Hemolysn_Ca-bd"/>
</dbReference>
<dbReference type="InterPro" id="IPR013519">
    <property type="entry name" value="Int_alpha_beta-p"/>
</dbReference>
<dbReference type="Pfam" id="PF19116">
    <property type="entry name" value="DUF5801"/>
    <property type="match status" value="1"/>
</dbReference>
<accession>A0ABY8F732</accession>
<dbReference type="InterPro" id="IPR019960">
    <property type="entry name" value="T1SS_VCA0849"/>
</dbReference>
<gene>
    <name evidence="3" type="ORF">K1718_07925</name>
</gene>
<reference evidence="3 4" key="1">
    <citation type="submission" date="2023-03" db="EMBL/GenBank/DDBJ databases">
        <title>Roseibium porphyridii sp. nov. and Roseibium rhodosorbium sp. nov. isolated from marine algae, Porphyridium cruentum and Rhodosorus marinus, respectively.</title>
        <authorList>
            <person name="Lee M.W."/>
            <person name="Choi B.J."/>
            <person name="Lee J.K."/>
            <person name="Choi D.G."/>
            <person name="Baek J.H."/>
            <person name="Bayburt H."/>
            <person name="Kim J.M."/>
            <person name="Han D.M."/>
            <person name="Kim K.H."/>
            <person name="Jeon C.O."/>
        </authorList>
    </citation>
    <scope>NUCLEOTIDE SEQUENCE [LARGE SCALE GENOMIC DNA]</scope>
    <source>
        <strain evidence="3 4">KMA01</strain>
    </source>
</reference>
<dbReference type="InterPro" id="IPR006626">
    <property type="entry name" value="PbH1"/>
</dbReference>
<dbReference type="InterPro" id="IPR011050">
    <property type="entry name" value="Pectin_lyase_fold/virulence"/>
</dbReference>
<feature type="region of interest" description="Disordered" evidence="1">
    <location>
        <begin position="542"/>
        <end position="572"/>
    </location>
</feature>
<evidence type="ECO:0000256" key="1">
    <source>
        <dbReference type="SAM" id="MobiDB-lite"/>
    </source>
</evidence>
<feature type="region of interest" description="Disordered" evidence="1">
    <location>
        <begin position="2480"/>
        <end position="2512"/>
    </location>
</feature>
<dbReference type="InterPro" id="IPR018511">
    <property type="entry name" value="Hemolysin-typ_Ca-bd_CS"/>
</dbReference>
<organism evidence="3 4">
    <name type="scientific">Roseibium porphyridii</name>
    <dbReference type="NCBI Taxonomy" id="2866279"/>
    <lineage>
        <taxon>Bacteria</taxon>
        <taxon>Pseudomonadati</taxon>
        <taxon>Pseudomonadota</taxon>
        <taxon>Alphaproteobacteria</taxon>
        <taxon>Hyphomicrobiales</taxon>
        <taxon>Stappiaceae</taxon>
        <taxon>Roseibium</taxon>
    </lineage>
</organism>
<dbReference type="Pfam" id="PF00353">
    <property type="entry name" value="HemolysinCabind"/>
    <property type="match status" value="3"/>
</dbReference>
<dbReference type="InterPro" id="IPR011047">
    <property type="entry name" value="Quinoprotein_ADH-like_sf"/>
</dbReference>
<dbReference type="PRINTS" id="PR00313">
    <property type="entry name" value="CABNDNGRPT"/>
</dbReference>
<dbReference type="InterPro" id="IPR011049">
    <property type="entry name" value="Serralysin-like_metalloprot_C"/>
</dbReference>
<dbReference type="PROSITE" id="PS00330">
    <property type="entry name" value="HEMOLYSIN_CALCIUM"/>
    <property type="match status" value="1"/>
</dbReference>
<evidence type="ECO:0000313" key="4">
    <source>
        <dbReference type="Proteomes" id="UP001209803"/>
    </source>
</evidence>
<proteinExistence type="predicted"/>